<dbReference type="Gene3D" id="1.10.555.10">
    <property type="entry name" value="Rho GTPase activation protein"/>
    <property type="match status" value="1"/>
</dbReference>
<dbReference type="PROSITE" id="PS50238">
    <property type="entry name" value="RHOGAP"/>
    <property type="match status" value="1"/>
</dbReference>
<gene>
    <name evidence="3" type="ORF">BABINDRAFT_27939</name>
</gene>
<dbReference type="GO" id="GO:0007165">
    <property type="term" value="P:signal transduction"/>
    <property type="evidence" value="ECO:0007669"/>
    <property type="project" value="InterPro"/>
</dbReference>
<evidence type="ECO:0000259" key="2">
    <source>
        <dbReference type="PROSITE" id="PS50238"/>
    </source>
</evidence>
<feature type="compositionally biased region" description="Polar residues" evidence="1">
    <location>
        <begin position="801"/>
        <end position="813"/>
    </location>
</feature>
<keyword evidence="4" id="KW-1185">Reference proteome</keyword>
<name>A0A1E3QVW1_9ASCO</name>
<feature type="domain" description="Rho-GAP" evidence="2">
    <location>
        <begin position="501"/>
        <end position="749"/>
    </location>
</feature>
<dbReference type="InterPro" id="IPR027267">
    <property type="entry name" value="AH/BAR_dom_sf"/>
</dbReference>
<dbReference type="Gene3D" id="1.20.1270.60">
    <property type="entry name" value="Arfaptin homology (AH) domain/BAR domain"/>
    <property type="match status" value="1"/>
</dbReference>
<feature type="non-terminal residue" evidence="3">
    <location>
        <position position="813"/>
    </location>
</feature>
<sequence length="813" mass="91679">FSNSYWSPNYHEGITSLSQQSAVSLKQLHDLERLVESYVNYYTKNSELLSNMSIELYGQSSGFRANAHAEIGAPSLMSIGKKLAAAIAPELAELTRVEEPDTSETQKTTLNGFYESHMDLLSEESFSMTNLANLLDKSVLYELKRFIGEHEATVRSMLLDLALSAKTYDACFKHLMKYKTDYDTRIANTPEESIEEEPVAPAAPQTLDTEFTFPLKLGNSIFSSDELLELFRRLFTEIATTKRKIPLPGYTNLLFSSEALTKWLRKNRFLTENSRAAIEKFGQDLLELELAKSANAFFLARKFKSDGMWLEWTDLAVYLGEYDADKVEEVPDVSINLGEFYGKFTQKLVKAGKPVRLAKLEALYNEEYLRFVELKGKLEIAITTASQRLQVFEYDKIGVIYKALASLSGHLSDHAMQSAHQVQKLAEFQLSNAVITNFRREFDLSLDKTATGVYFPTSFPPEFTSSVQSSLNFQNLHLRFNLYADISLQPTLSDVSGLNPGEISPIVEDPCMRSLPLFVFSIVGSLDTKDASDAELEYLRSQWLAPFDIKDAYRTKYEVLKVIQGFQPSPEITVEPPLSALHAKVIDKIIGYLIAHKTKPQILNFFKQWLLELSDSLIPFMVYDMVKKAYEQSLVDENQRQEELGKMFSSVPRHNLSSLVFLLNHLVSLFPTLAQQDDFYENAPIAKLNGVAEPGAVPFIHLIFRPSVLRSSTGFKPDLPFYNTLLADLVSENVRTKLVLLLESREEQYASKRHSQTVSLGPRITKTEVESAPPRPPPKANNVNRLSTDNITLRPFRVTSPAATPSLSPKSSP</sequence>
<dbReference type="GeneID" id="30149266"/>
<dbReference type="Pfam" id="PF00620">
    <property type="entry name" value="RhoGAP"/>
    <property type="match status" value="1"/>
</dbReference>
<reference evidence="4" key="1">
    <citation type="submission" date="2016-05" db="EMBL/GenBank/DDBJ databases">
        <title>Comparative genomics of biotechnologically important yeasts.</title>
        <authorList>
            <consortium name="DOE Joint Genome Institute"/>
            <person name="Riley R."/>
            <person name="Haridas S."/>
            <person name="Wolfe K.H."/>
            <person name="Lopes M.R."/>
            <person name="Hittinger C.T."/>
            <person name="Goker M."/>
            <person name="Salamov A."/>
            <person name="Wisecaver J."/>
            <person name="Long T.M."/>
            <person name="Aerts A.L."/>
            <person name="Barry K."/>
            <person name="Choi C."/>
            <person name="Clum A."/>
            <person name="Coughlan A.Y."/>
            <person name="Deshpande S."/>
            <person name="Douglass A.P."/>
            <person name="Hanson S.J."/>
            <person name="Klenk H.-P."/>
            <person name="Labutti K."/>
            <person name="Lapidus A."/>
            <person name="Lindquist E."/>
            <person name="Lipzen A."/>
            <person name="Meier-Kolthoff J.P."/>
            <person name="Ohm R.A."/>
            <person name="Otillar R.P."/>
            <person name="Pangilinan J."/>
            <person name="Peng Y."/>
            <person name="Rokas A."/>
            <person name="Rosa C.A."/>
            <person name="Scheuner C."/>
            <person name="Sibirny A.A."/>
            <person name="Slot J.C."/>
            <person name="Stielow J.B."/>
            <person name="Sun H."/>
            <person name="Kurtzman C.P."/>
            <person name="Blackwell M."/>
            <person name="Grigoriev I.V."/>
            <person name="Jeffries T.W."/>
        </authorList>
    </citation>
    <scope>NUCLEOTIDE SEQUENCE [LARGE SCALE GENOMIC DNA]</scope>
    <source>
        <strain evidence="4">NRRL Y-12698</strain>
    </source>
</reference>
<dbReference type="OrthoDB" id="2155291at2759"/>
<protein>
    <recommendedName>
        <fullName evidence="2">Rho-GAP domain-containing protein</fullName>
    </recommendedName>
</protein>
<dbReference type="InterPro" id="IPR008936">
    <property type="entry name" value="Rho_GTPase_activation_prot"/>
</dbReference>
<dbReference type="SUPFAM" id="SSF103657">
    <property type="entry name" value="BAR/IMD domain-like"/>
    <property type="match status" value="1"/>
</dbReference>
<feature type="non-terminal residue" evidence="3">
    <location>
        <position position="1"/>
    </location>
</feature>
<dbReference type="AlphaFoldDB" id="A0A1E3QVW1"/>
<feature type="region of interest" description="Disordered" evidence="1">
    <location>
        <begin position="751"/>
        <end position="813"/>
    </location>
</feature>
<dbReference type="RefSeq" id="XP_018986550.1">
    <property type="nucleotide sequence ID" value="XM_019131413.1"/>
</dbReference>
<dbReference type="InterPro" id="IPR000198">
    <property type="entry name" value="RhoGAP_dom"/>
</dbReference>
<dbReference type="Proteomes" id="UP000094336">
    <property type="component" value="Unassembled WGS sequence"/>
</dbReference>
<dbReference type="SUPFAM" id="SSF48350">
    <property type="entry name" value="GTPase activation domain, GAP"/>
    <property type="match status" value="1"/>
</dbReference>
<dbReference type="STRING" id="984486.A0A1E3QVW1"/>
<evidence type="ECO:0000313" key="3">
    <source>
        <dbReference type="EMBL" id="ODQ81222.1"/>
    </source>
</evidence>
<evidence type="ECO:0000313" key="4">
    <source>
        <dbReference type="Proteomes" id="UP000094336"/>
    </source>
</evidence>
<accession>A0A1E3QVW1</accession>
<proteinExistence type="predicted"/>
<evidence type="ECO:0000256" key="1">
    <source>
        <dbReference type="SAM" id="MobiDB-lite"/>
    </source>
</evidence>
<feature type="compositionally biased region" description="Polar residues" evidence="1">
    <location>
        <begin position="781"/>
        <end position="791"/>
    </location>
</feature>
<dbReference type="EMBL" id="KV454428">
    <property type="protein sequence ID" value="ODQ81222.1"/>
    <property type="molecule type" value="Genomic_DNA"/>
</dbReference>
<organism evidence="3 4">
    <name type="scientific">Babjeviella inositovora NRRL Y-12698</name>
    <dbReference type="NCBI Taxonomy" id="984486"/>
    <lineage>
        <taxon>Eukaryota</taxon>
        <taxon>Fungi</taxon>
        <taxon>Dikarya</taxon>
        <taxon>Ascomycota</taxon>
        <taxon>Saccharomycotina</taxon>
        <taxon>Pichiomycetes</taxon>
        <taxon>Serinales incertae sedis</taxon>
        <taxon>Babjeviella</taxon>
    </lineage>
</organism>